<dbReference type="Pfam" id="PF00450">
    <property type="entry name" value="Peptidase_S10"/>
    <property type="match status" value="1"/>
</dbReference>
<keyword evidence="5 11" id="KW-0645">Protease</keyword>
<gene>
    <name evidence="12" type="ORF">WICANDRAFT_36180</name>
</gene>
<evidence type="ECO:0000256" key="8">
    <source>
        <dbReference type="ARBA" id="ARBA00023157"/>
    </source>
</evidence>
<dbReference type="OrthoDB" id="443318at2759"/>
<evidence type="ECO:0000256" key="1">
    <source>
        <dbReference type="ARBA" id="ARBA00004116"/>
    </source>
</evidence>
<evidence type="ECO:0000256" key="3">
    <source>
        <dbReference type="ARBA" id="ARBA00022554"/>
    </source>
</evidence>
<evidence type="ECO:0000256" key="6">
    <source>
        <dbReference type="ARBA" id="ARBA00022729"/>
    </source>
</evidence>
<comment type="subcellular location">
    <subcellularLocation>
        <location evidence="1">Vacuole</location>
    </subcellularLocation>
</comment>
<dbReference type="AlphaFoldDB" id="A0A1E3NV70"/>
<organism evidence="12 13">
    <name type="scientific">Wickerhamomyces anomalus (strain ATCC 58044 / CBS 1984 / NCYC 433 / NRRL Y-366-8)</name>
    <name type="common">Yeast</name>
    <name type="synonym">Hansenula anomala</name>
    <dbReference type="NCBI Taxonomy" id="683960"/>
    <lineage>
        <taxon>Eukaryota</taxon>
        <taxon>Fungi</taxon>
        <taxon>Dikarya</taxon>
        <taxon>Ascomycota</taxon>
        <taxon>Saccharomycotina</taxon>
        <taxon>Saccharomycetes</taxon>
        <taxon>Phaffomycetales</taxon>
        <taxon>Wickerhamomycetaceae</taxon>
        <taxon>Wickerhamomyces</taxon>
    </lineage>
</organism>
<dbReference type="PRINTS" id="PR00724">
    <property type="entry name" value="CRBOXYPTASEC"/>
</dbReference>
<evidence type="ECO:0000313" key="12">
    <source>
        <dbReference type="EMBL" id="ODQ57101.1"/>
    </source>
</evidence>
<dbReference type="GO" id="GO:0046938">
    <property type="term" value="P:phytochelatin biosynthetic process"/>
    <property type="evidence" value="ECO:0007669"/>
    <property type="project" value="EnsemblFungi"/>
</dbReference>
<dbReference type="PANTHER" id="PTHR11802">
    <property type="entry name" value="SERINE PROTEASE FAMILY S10 SERINE CARBOXYPEPTIDASE"/>
    <property type="match status" value="1"/>
</dbReference>
<keyword evidence="3" id="KW-0926">Vacuole</keyword>
<dbReference type="GO" id="GO:0016236">
    <property type="term" value="P:macroautophagy"/>
    <property type="evidence" value="ECO:0007669"/>
    <property type="project" value="EnsemblFungi"/>
</dbReference>
<proteinExistence type="inferred from homology"/>
<keyword evidence="8" id="KW-1015">Disulfide bond</keyword>
<dbReference type="EMBL" id="KV454214">
    <property type="protein sequence ID" value="ODQ57101.1"/>
    <property type="molecule type" value="Genomic_DNA"/>
</dbReference>
<reference evidence="12 13" key="1">
    <citation type="journal article" date="2016" name="Proc. Natl. Acad. Sci. U.S.A.">
        <title>Comparative genomics of biotechnologically important yeasts.</title>
        <authorList>
            <person name="Riley R."/>
            <person name="Haridas S."/>
            <person name="Wolfe K.H."/>
            <person name="Lopes M.R."/>
            <person name="Hittinger C.T."/>
            <person name="Goeker M."/>
            <person name="Salamov A.A."/>
            <person name="Wisecaver J.H."/>
            <person name="Long T.M."/>
            <person name="Calvey C.H."/>
            <person name="Aerts A.L."/>
            <person name="Barry K.W."/>
            <person name="Choi C."/>
            <person name="Clum A."/>
            <person name="Coughlan A.Y."/>
            <person name="Deshpande S."/>
            <person name="Douglass A.P."/>
            <person name="Hanson S.J."/>
            <person name="Klenk H.-P."/>
            <person name="LaButti K.M."/>
            <person name="Lapidus A."/>
            <person name="Lindquist E.A."/>
            <person name="Lipzen A.M."/>
            <person name="Meier-Kolthoff J.P."/>
            <person name="Ohm R.A."/>
            <person name="Otillar R.P."/>
            <person name="Pangilinan J.L."/>
            <person name="Peng Y."/>
            <person name="Rokas A."/>
            <person name="Rosa C.A."/>
            <person name="Scheuner C."/>
            <person name="Sibirny A.A."/>
            <person name="Slot J.C."/>
            <person name="Stielow J.B."/>
            <person name="Sun H."/>
            <person name="Kurtzman C.P."/>
            <person name="Blackwell M."/>
            <person name="Grigoriev I.V."/>
            <person name="Jeffries T.W."/>
        </authorList>
    </citation>
    <scope>NUCLEOTIDE SEQUENCE [LARGE SCALE GENOMIC DNA]</scope>
    <source>
        <strain evidence="13">ATCC 58044 / CBS 1984 / NCYC 433 / NRRL Y-366-8</strain>
    </source>
</reference>
<evidence type="ECO:0000256" key="11">
    <source>
        <dbReference type="RuleBase" id="RU361156"/>
    </source>
</evidence>
<evidence type="ECO:0000256" key="5">
    <source>
        <dbReference type="ARBA" id="ARBA00022670"/>
    </source>
</evidence>
<dbReference type="GeneID" id="30199651"/>
<evidence type="ECO:0000256" key="9">
    <source>
        <dbReference type="ARBA" id="ARBA00023180"/>
    </source>
</evidence>
<dbReference type="PROSITE" id="PS00131">
    <property type="entry name" value="CARBOXYPEPT_SER_SER"/>
    <property type="match status" value="1"/>
</dbReference>
<dbReference type="PANTHER" id="PTHR11802:SF51">
    <property type="entry name" value="VACUOLAR SERINE-TYPE CARBOXYPEPTIDASE ATG42"/>
    <property type="match status" value="1"/>
</dbReference>
<dbReference type="InterPro" id="IPR001563">
    <property type="entry name" value="Peptidase_S10"/>
</dbReference>
<name>A0A1E3NV70_WICAA</name>
<evidence type="ECO:0000256" key="7">
    <source>
        <dbReference type="ARBA" id="ARBA00022801"/>
    </source>
</evidence>
<dbReference type="GO" id="GO:0006995">
    <property type="term" value="P:cellular response to nitrogen starvation"/>
    <property type="evidence" value="ECO:0007669"/>
    <property type="project" value="EnsemblFungi"/>
</dbReference>
<keyword evidence="13" id="KW-1185">Reference proteome</keyword>
<dbReference type="PROSITE" id="PS00560">
    <property type="entry name" value="CARBOXYPEPT_SER_HIS"/>
    <property type="match status" value="1"/>
</dbReference>
<keyword evidence="9" id="KW-0325">Glycoprotein</keyword>
<dbReference type="RefSeq" id="XP_019036308.1">
    <property type="nucleotide sequence ID" value="XM_019182405.1"/>
</dbReference>
<dbReference type="SUPFAM" id="SSF53474">
    <property type="entry name" value="alpha/beta-Hydrolases"/>
    <property type="match status" value="1"/>
</dbReference>
<dbReference type="GO" id="GO:0031638">
    <property type="term" value="P:zymogen activation"/>
    <property type="evidence" value="ECO:0007669"/>
    <property type="project" value="EnsemblFungi"/>
</dbReference>
<accession>A0A1E3NV70</accession>
<dbReference type="InterPro" id="IPR018202">
    <property type="entry name" value="Ser_caboxypep_ser_AS"/>
</dbReference>
<comment type="catalytic activity">
    <reaction evidence="10">
        <text>Release of a C-terminal amino acid with broad specificity.</text>
        <dbReference type="EC" id="3.4.16.5"/>
    </reaction>
</comment>
<sequence>MDFGKSQVPKALKQSLRLFDSSKFEFITNAKFPNHQMRVNKANPASLGIDTVKQTSGYLDFEDKHLFYYFFESRNDPVNDPVILWLNGGPGCSSMTGLFFELGPSSLGPELKPIHNPYSWNNNASVIFLEQPVGVGYSYGDTKIGSTYAAAKDVFVFLELFFQKFPSFSQNKFHIAGESYAGHYIPNIASEIVNHADRSFELDSVLIGNGITDSLIQDAYYQPMACGLGGYKQVLTDEACDQMIKDYSKCKRLVKACYATKSAFACVPASVYCGDKLVGVYQKTGLNPYDIRAPCETDNGLCYEGMDYIDSYMNQKEVQEALGAEVDSYEGCSNDVSASFILTGDESKPFQGYVAELLEKNVAVLLYAGDKDFICNWLGNHAWSNALDWKHKEEFSNQFLQPWYAGANHTAAGEVKSFANFTFLRIFDAGHMVPYNQPEVSLNMLNTWISGDYSFSAYL</sequence>
<dbReference type="Gene3D" id="1.10.287.410">
    <property type="match status" value="1"/>
</dbReference>
<dbReference type="GO" id="GO:0004185">
    <property type="term" value="F:serine-type carboxypeptidase activity"/>
    <property type="evidence" value="ECO:0007669"/>
    <property type="project" value="UniProtKB-UniRule"/>
</dbReference>
<keyword evidence="6" id="KW-0732">Signal</keyword>
<evidence type="ECO:0000256" key="10">
    <source>
        <dbReference type="ARBA" id="ARBA00052076"/>
    </source>
</evidence>
<dbReference type="Gene3D" id="3.40.50.1820">
    <property type="entry name" value="alpha/beta hydrolase"/>
    <property type="match status" value="1"/>
</dbReference>
<dbReference type="STRING" id="683960.A0A1E3NV70"/>
<dbReference type="Proteomes" id="UP000094112">
    <property type="component" value="Unassembled WGS sequence"/>
</dbReference>
<keyword evidence="4 11" id="KW-0121">Carboxypeptidase</keyword>
<dbReference type="InterPro" id="IPR029058">
    <property type="entry name" value="AB_hydrolase_fold"/>
</dbReference>
<keyword evidence="7 11" id="KW-0378">Hydrolase</keyword>
<comment type="similarity">
    <text evidence="2 11">Belongs to the peptidase S10 family.</text>
</comment>
<dbReference type="EC" id="3.4.16.-" evidence="11"/>
<evidence type="ECO:0000256" key="2">
    <source>
        <dbReference type="ARBA" id="ARBA00009431"/>
    </source>
</evidence>
<evidence type="ECO:0000256" key="4">
    <source>
        <dbReference type="ARBA" id="ARBA00022645"/>
    </source>
</evidence>
<dbReference type="InterPro" id="IPR033124">
    <property type="entry name" value="Ser_caboxypep_his_AS"/>
</dbReference>
<protein>
    <recommendedName>
        <fullName evidence="11">Carboxypeptidase</fullName>
        <ecNumber evidence="11">3.4.16.-</ecNumber>
    </recommendedName>
</protein>
<dbReference type="FunFam" id="1.10.287.410:FF:000001">
    <property type="entry name" value="Carboxypeptidase Y"/>
    <property type="match status" value="1"/>
</dbReference>
<evidence type="ECO:0000313" key="13">
    <source>
        <dbReference type="Proteomes" id="UP000094112"/>
    </source>
</evidence>
<dbReference type="GO" id="GO:0000328">
    <property type="term" value="C:fungal-type vacuole lumen"/>
    <property type="evidence" value="ECO:0007669"/>
    <property type="project" value="EnsemblFungi"/>
</dbReference>